<organism evidence="1 2">
    <name type="scientific">Pseudoalteromonas caenipelagi</name>
    <dbReference type="NCBI Taxonomy" id="2726988"/>
    <lineage>
        <taxon>Bacteria</taxon>
        <taxon>Pseudomonadati</taxon>
        <taxon>Pseudomonadota</taxon>
        <taxon>Gammaproteobacteria</taxon>
        <taxon>Alteromonadales</taxon>
        <taxon>Pseudoalteromonadaceae</taxon>
        <taxon>Pseudoalteromonas</taxon>
    </lineage>
</organism>
<keyword evidence="2" id="KW-1185">Reference proteome</keyword>
<accession>A0A849VBP7</accession>
<dbReference type="PROSITE" id="PS51257">
    <property type="entry name" value="PROKAR_LIPOPROTEIN"/>
    <property type="match status" value="1"/>
</dbReference>
<protein>
    <submittedName>
        <fullName evidence="1">Uncharacterized protein</fullName>
    </submittedName>
</protein>
<dbReference type="RefSeq" id="WP_171624219.1">
    <property type="nucleotide sequence ID" value="NZ_JABBPG010000001.1"/>
</dbReference>
<proteinExistence type="predicted"/>
<gene>
    <name evidence="1" type="ORF">HG263_00960</name>
</gene>
<dbReference type="AlphaFoldDB" id="A0A849VBP7"/>
<comment type="caution">
    <text evidence="1">The sequence shown here is derived from an EMBL/GenBank/DDBJ whole genome shotgun (WGS) entry which is preliminary data.</text>
</comment>
<reference evidence="1 2" key="1">
    <citation type="submission" date="2020-04" db="EMBL/GenBank/DDBJ databases">
        <title>Pseudoalteromonas caenipelagi sp. nov., isolated from a tidal flat.</title>
        <authorList>
            <person name="Park S."/>
            <person name="Yoon J.-H."/>
        </authorList>
    </citation>
    <scope>NUCLEOTIDE SEQUENCE [LARGE SCALE GENOMIC DNA]</scope>
    <source>
        <strain evidence="1 2">JBTF-M23</strain>
    </source>
</reference>
<evidence type="ECO:0000313" key="2">
    <source>
        <dbReference type="Proteomes" id="UP000586305"/>
    </source>
</evidence>
<dbReference type="EMBL" id="JABBPG010000001">
    <property type="protein sequence ID" value="NOU49121.1"/>
    <property type="molecule type" value="Genomic_DNA"/>
</dbReference>
<sequence length="699" mass="79993">MRKLLVIFLLLAVGCTGLETAKKSKISTDDIKNMRANVHVVGRTSTLEDIHIAYLGKTIPSTYSNGKIGNSRGYNWWVSKHFALKSDLSEKKVRLYLELLEMAYPHYVELFGMEPKNINSQRIAVVYGSSRARLKEAMLDDGFLRGIHKTAGGETMYYNRAGYNFPSHREHHQRYIVIHETMHAFHMALNGHSTWAPNWITEGLADSIASHVYNPDKKQLTVMVFDRAPMNYITTGLEQYEQSNNPSIEQINDDPELKRGLNFFVIHFLMSDPIRQLYFKRYLQELMALNPHSELTLPTANKLLKSTFADWQTLEKQFAQFVENIQPTFNIVSGPWEQDGNAYWLRSDDAKHNHQLDISPSKTAHHPTLDFPKPELPIQIKDTQWLYAAKLELEPSQLKRGEIGLAFYSNGKSIPLTLVGANRFELDLSELGAGKQMLALRPELKKDLSQNNALVFSVRQRNDELLTSVYSQHHHQTLKFKLPSNSAFNDNKVSVLGNGMNHKITPYLHSHKFTLPNLSENNPDPWYFSNTDQFVELLNTCEDALELLNDCRTQLSNLAKKLKTPSEHKELSRQLDILQTQWQPLIKHKEPQAHPSPRYDDSFDGVQMAVKSEDGLTITMSGPYSGETSGTLSVNFYSFKHPEQSRKLWTTQVTIKPYEQKFWFADISNFVQLSEGVIEIQARLDVDGEPLQLSESIVK</sequence>
<dbReference type="Proteomes" id="UP000586305">
    <property type="component" value="Unassembled WGS sequence"/>
</dbReference>
<name>A0A849VBP7_9GAMM</name>
<evidence type="ECO:0000313" key="1">
    <source>
        <dbReference type="EMBL" id="NOU49121.1"/>
    </source>
</evidence>